<proteinExistence type="inferred from homology"/>
<name>A0AAD7XQ19_9FUNG</name>
<organism evidence="3 4">
    <name type="scientific">Lichtheimia ornata</name>
    <dbReference type="NCBI Taxonomy" id="688661"/>
    <lineage>
        <taxon>Eukaryota</taxon>
        <taxon>Fungi</taxon>
        <taxon>Fungi incertae sedis</taxon>
        <taxon>Mucoromycota</taxon>
        <taxon>Mucoromycotina</taxon>
        <taxon>Mucoromycetes</taxon>
        <taxon>Mucorales</taxon>
        <taxon>Lichtheimiaceae</taxon>
        <taxon>Lichtheimia</taxon>
    </lineage>
</organism>
<dbReference type="EMBL" id="JARTCD010000104">
    <property type="protein sequence ID" value="KAJ8652459.1"/>
    <property type="molecule type" value="Genomic_DNA"/>
</dbReference>
<reference evidence="3 4" key="1">
    <citation type="submission" date="2023-03" db="EMBL/GenBank/DDBJ databases">
        <title>Genome sequence of Lichtheimia ornata CBS 291.66.</title>
        <authorList>
            <person name="Mohabir J.T."/>
            <person name="Shea T.P."/>
            <person name="Kurbessoian T."/>
            <person name="Berby B."/>
            <person name="Fontaine J."/>
            <person name="Livny J."/>
            <person name="Gnirke A."/>
            <person name="Stajich J.E."/>
            <person name="Cuomo C.A."/>
        </authorList>
    </citation>
    <scope>NUCLEOTIDE SEQUENCE [LARGE SCALE GENOMIC DNA]</scope>
    <source>
        <strain evidence="3">CBS 291.66</strain>
    </source>
</reference>
<dbReference type="AlphaFoldDB" id="A0AAD7XQ19"/>
<comment type="similarity">
    <text evidence="2">Belongs to the PhyH family.</text>
</comment>
<dbReference type="SUPFAM" id="SSF51197">
    <property type="entry name" value="Clavaminate synthase-like"/>
    <property type="match status" value="1"/>
</dbReference>
<keyword evidence="4" id="KW-1185">Reference proteome</keyword>
<dbReference type="InterPro" id="IPR008775">
    <property type="entry name" value="Phytyl_CoA_dOase-like"/>
</dbReference>
<sequence length="245" mass="27400">MVSLEQSHLEHFSTHGYTILYNALTHEQLEALYNEADALVNYLISEDLDINTEFGCVIEPLTCGILDPPESASYKTNPLAYQQRRNQILDNDIASAFILGSLAKWAASLLHVDQDVVYLMNEQFIVKPPRTSNTSQFKWHQDSEYLDQSLRKERSIACWIALDDVDQHNGTILLGDPEKEQEATPVCIPAGSIVFMSDQLYHKSTGNASGRFRRVFMPQYSKVPMIGGHGDGDVVGLAVPCDLLP</sequence>
<dbReference type="GeneID" id="83219323"/>
<comment type="caution">
    <text evidence="3">The sequence shown here is derived from an EMBL/GenBank/DDBJ whole genome shotgun (WGS) entry which is preliminary data.</text>
</comment>
<evidence type="ECO:0000313" key="3">
    <source>
        <dbReference type="EMBL" id="KAJ8652459.1"/>
    </source>
</evidence>
<gene>
    <name evidence="3" type="ORF">O0I10_011926</name>
</gene>
<protein>
    <recommendedName>
        <fullName evidence="5">Phytanoyl-CoA dioxygenase family protein</fullName>
    </recommendedName>
</protein>
<evidence type="ECO:0000313" key="4">
    <source>
        <dbReference type="Proteomes" id="UP001234581"/>
    </source>
</evidence>
<dbReference type="Proteomes" id="UP001234581">
    <property type="component" value="Unassembled WGS sequence"/>
</dbReference>
<comment type="cofactor">
    <cofactor evidence="1">
        <name>Fe cation</name>
        <dbReference type="ChEBI" id="CHEBI:24875"/>
    </cofactor>
</comment>
<evidence type="ECO:0000256" key="2">
    <source>
        <dbReference type="ARBA" id="ARBA00005830"/>
    </source>
</evidence>
<accession>A0AAD7XQ19</accession>
<dbReference type="Gene3D" id="2.60.120.620">
    <property type="entry name" value="q2cbj1_9rhob like domain"/>
    <property type="match status" value="1"/>
</dbReference>
<dbReference type="RefSeq" id="XP_058337373.1">
    <property type="nucleotide sequence ID" value="XM_058491885.1"/>
</dbReference>
<evidence type="ECO:0008006" key="5">
    <source>
        <dbReference type="Google" id="ProtNLM"/>
    </source>
</evidence>
<dbReference type="PANTHER" id="PTHR20883:SF46">
    <property type="entry name" value="PHYTANOYL-COA HYDROXYLASE"/>
    <property type="match status" value="1"/>
</dbReference>
<dbReference type="Pfam" id="PF05721">
    <property type="entry name" value="PhyH"/>
    <property type="match status" value="2"/>
</dbReference>
<evidence type="ECO:0000256" key="1">
    <source>
        <dbReference type="ARBA" id="ARBA00001962"/>
    </source>
</evidence>
<dbReference type="PANTHER" id="PTHR20883">
    <property type="entry name" value="PHYTANOYL-COA DIOXYGENASE DOMAIN CONTAINING 1"/>
    <property type="match status" value="1"/>
</dbReference>